<dbReference type="PANTHER" id="PTHR33371">
    <property type="entry name" value="INTERMEMBRANE PHOSPHOLIPID TRANSPORT SYSTEM BINDING PROTEIN MLAD-RELATED"/>
    <property type="match status" value="1"/>
</dbReference>
<comment type="caution">
    <text evidence="5">The sequence shown here is derived from an EMBL/GenBank/DDBJ whole genome shotgun (WGS) entry which is preliminary data.</text>
</comment>
<dbReference type="InterPro" id="IPR024516">
    <property type="entry name" value="Mce_C"/>
</dbReference>
<protein>
    <submittedName>
        <fullName evidence="5">Phospholipid/cholesterol/gamma-HCH transport system substrate-binding protein</fullName>
    </submittedName>
</protein>
<keyword evidence="2" id="KW-0812">Transmembrane</keyword>
<dbReference type="InterPro" id="IPR052336">
    <property type="entry name" value="MlaD_Phospholipid_Transporter"/>
</dbReference>
<evidence type="ECO:0000313" key="6">
    <source>
        <dbReference type="Proteomes" id="UP001205740"/>
    </source>
</evidence>
<gene>
    <name evidence="5" type="ORF">LX12_002931</name>
</gene>
<sequence>MTFSFTPQRGDGRARIGIIGVVVTALVVITALQMDKLPYLSTGSVYTAYFSDAGGLRPGDVVVVSGVQVGTVNGISLAHTDDGTPRGRTAARVSFTMADGTEVGEDSQASIKTETVLGRRNLTVAPHGIGRLKPGDSIPFRNTLAPYSLTDALDDTTSTLEQTDTATLNRALNTLSDTFSDTPPQVRGAVDGVARLSQSISDRDDALRSLLTRANSVTDIVAKRSKQIDTLLVDANSLLGELQARRMALGELIIGIKDVTAQVSGFIADNNAQLDPVLTNLNKALTILEDNRQNLNVTLDRLGPYANVLGEAVSSGPYFSSLVGIPTFGDYTNTFLQLLQQKYPEAYKAFTYTGNPLFPSGYFTRPDQESDPNRSIPIPGTPRDRGRG</sequence>
<dbReference type="InterPro" id="IPR003399">
    <property type="entry name" value="Mce/MlaD"/>
</dbReference>
<feature type="transmembrane region" description="Helical" evidence="2">
    <location>
        <begin position="12"/>
        <end position="32"/>
    </location>
</feature>
<dbReference type="Pfam" id="PF11887">
    <property type="entry name" value="Mce4_CUP1"/>
    <property type="match status" value="1"/>
</dbReference>
<evidence type="ECO:0000313" key="5">
    <source>
        <dbReference type="EMBL" id="MCP2161732.1"/>
    </source>
</evidence>
<feature type="region of interest" description="Disordered" evidence="1">
    <location>
        <begin position="361"/>
        <end position="388"/>
    </location>
</feature>
<dbReference type="EMBL" id="JAMTCG010000005">
    <property type="protein sequence ID" value="MCP2161732.1"/>
    <property type="molecule type" value="Genomic_DNA"/>
</dbReference>
<dbReference type="PRINTS" id="PR01782">
    <property type="entry name" value="MCEVIRFACTOR"/>
</dbReference>
<dbReference type="InterPro" id="IPR005693">
    <property type="entry name" value="Mce"/>
</dbReference>
<evidence type="ECO:0000259" key="4">
    <source>
        <dbReference type="Pfam" id="PF11887"/>
    </source>
</evidence>
<keyword evidence="2" id="KW-0472">Membrane</keyword>
<proteinExistence type="predicted"/>
<dbReference type="PANTHER" id="PTHR33371:SF18">
    <property type="entry name" value="MCE-FAMILY PROTEIN MCE3C"/>
    <property type="match status" value="1"/>
</dbReference>
<evidence type="ECO:0000259" key="3">
    <source>
        <dbReference type="Pfam" id="PF02470"/>
    </source>
</evidence>
<accession>A0ABT1H3C5</accession>
<dbReference type="RefSeq" id="WP_253655311.1">
    <property type="nucleotide sequence ID" value="NZ_BAAAOE010000001.1"/>
</dbReference>
<name>A0ABT1H3C5_9NOCA</name>
<dbReference type="NCBIfam" id="TIGR00996">
    <property type="entry name" value="Mtu_fam_mce"/>
    <property type="match status" value="1"/>
</dbReference>
<keyword evidence="2" id="KW-1133">Transmembrane helix</keyword>
<reference evidence="5 6" key="1">
    <citation type="submission" date="2022-06" db="EMBL/GenBank/DDBJ databases">
        <title>Genomic Encyclopedia of Archaeal and Bacterial Type Strains, Phase II (KMG-II): from individual species to whole genera.</title>
        <authorList>
            <person name="Goeker M."/>
        </authorList>
    </citation>
    <scope>NUCLEOTIDE SEQUENCE [LARGE SCALE GENOMIC DNA]</scope>
    <source>
        <strain evidence="5 6">DSM 45037</strain>
    </source>
</reference>
<dbReference type="Pfam" id="PF02470">
    <property type="entry name" value="MlaD"/>
    <property type="match status" value="1"/>
</dbReference>
<dbReference type="Proteomes" id="UP001205740">
    <property type="component" value="Unassembled WGS sequence"/>
</dbReference>
<keyword evidence="6" id="KW-1185">Reference proteome</keyword>
<feature type="domain" description="Mammalian cell entry C-terminal" evidence="4">
    <location>
        <begin position="131"/>
        <end position="302"/>
    </location>
</feature>
<evidence type="ECO:0000256" key="2">
    <source>
        <dbReference type="SAM" id="Phobius"/>
    </source>
</evidence>
<feature type="domain" description="Mce/MlaD" evidence="3">
    <location>
        <begin position="43"/>
        <end position="126"/>
    </location>
</feature>
<organism evidence="5 6">
    <name type="scientific">Williamsia serinedens</name>
    <dbReference type="NCBI Taxonomy" id="391736"/>
    <lineage>
        <taxon>Bacteria</taxon>
        <taxon>Bacillati</taxon>
        <taxon>Actinomycetota</taxon>
        <taxon>Actinomycetes</taxon>
        <taxon>Mycobacteriales</taxon>
        <taxon>Nocardiaceae</taxon>
        <taxon>Williamsia</taxon>
    </lineage>
</organism>
<evidence type="ECO:0000256" key="1">
    <source>
        <dbReference type="SAM" id="MobiDB-lite"/>
    </source>
</evidence>